<dbReference type="PANTHER" id="PTHR13093">
    <property type="entry name" value="ZINC FINGER HIT DOMAIN CONTAINING PROTEIN 1"/>
    <property type="match status" value="1"/>
</dbReference>
<evidence type="ECO:0000313" key="7">
    <source>
        <dbReference type="Proteomes" id="UP001623349"/>
    </source>
</evidence>
<feature type="compositionally biased region" description="Basic residues" evidence="4">
    <location>
        <begin position="235"/>
        <end position="244"/>
    </location>
</feature>
<keyword evidence="1" id="KW-0479">Metal-binding</keyword>
<dbReference type="SUPFAM" id="SSF144232">
    <property type="entry name" value="HIT/MYND zinc finger-like"/>
    <property type="match status" value="1"/>
</dbReference>
<dbReference type="Proteomes" id="UP001623349">
    <property type="component" value="Unassembled WGS sequence"/>
</dbReference>
<feature type="compositionally biased region" description="Polar residues" evidence="4">
    <location>
        <begin position="1"/>
        <end position="12"/>
    </location>
</feature>
<feature type="region of interest" description="Disordered" evidence="4">
    <location>
        <begin position="144"/>
        <end position="338"/>
    </location>
</feature>
<organism evidence="6 7">
    <name type="scientific">Apodemus speciosus</name>
    <name type="common">Large Japanese field mouse</name>
    <dbReference type="NCBI Taxonomy" id="105296"/>
    <lineage>
        <taxon>Eukaryota</taxon>
        <taxon>Metazoa</taxon>
        <taxon>Chordata</taxon>
        <taxon>Craniata</taxon>
        <taxon>Vertebrata</taxon>
        <taxon>Euteleostomi</taxon>
        <taxon>Mammalia</taxon>
        <taxon>Eutheria</taxon>
        <taxon>Euarchontoglires</taxon>
        <taxon>Glires</taxon>
        <taxon>Rodentia</taxon>
        <taxon>Myomorpha</taxon>
        <taxon>Muroidea</taxon>
        <taxon>Muridae</taxon>
        <taxon>Murinae</taxon>
        <taxon>Apodemus</taxon>
    </lineage>
</organism>
<sequence length="338" mass="37597">MQTARQVRSQDPGQRRVLDRAARQRRINRQLEALENDNFQDDPHAGLPQLGKRLPQFDDDADTEGKKKKKTRGDHFKLRFRKNFQALLEEQNLSASEGPNYLTACAGPPSRPQRPFCAVCGFPSPYTCVSCGARYCTVRCLGTHRRPGEPEPGPPTPAAQTARTRGPDRPHPRPQTARTRGPDRRTRGPDRPHPRPRPPSPAAQTAHTRGPDRPHPPAQTAHTRGPRPPTPPAKTHPHRPRPHTHTAAETTHTPAAQTTHTVTQTALTRRPRPPTPRGPDRPRPTCSRDHPTPAAQTAPRPRPRPPTPVTQTFLHPRPRPPTPAAQTAHTRGPDRPHP</sequence>
<dbReference type="InterPro" id="IPR039723">
    <property type="entry name" value="Vps71/ZNHIT1"/>
</dbReference>
<keyword evidence="7" id="KW-1185">Reference proteome</keyword>
<evidence type="ECO:0000256" key="1">
    <source>
        <dbReference type="ARBA" id="ARBA00022723"/>
    </source>
</evidence>
<dbReference type="Pfam" id="PF04438">
    <property type="entry name" value="zf-HIT"/>
    <property type="match status" value="1"/>
</dbReference>
<feature type="region of interest" description="Disordered" evidence="4">
    <location>
        <begin position="1"/>
        <end position="74"/>
    </location>
</feature>
<feature type="compositionally biased region" description="Low complexity" evidence="4">
    <location>
        <begin position="245"/>
        <end position="268"/>
    </location>
</feature>
<evidence type="ECO:0000256" key="2">
    <source>
        <dbReference type="ARBA" id="ARBA00022771"/>
    </source>
</evidence>
<feature type="domain" description="HIT-type" evidence="5">
    <location>
        <begin position="113"/>
        <end position="141"/>
    </location>
</feature>
<evidence type="ECO:0000313" key="6">
    <source>
        <dbReference type="EMBL" id="GAB1290310.1"/>
    </source>
</evidence>
<protein>
    <submittedName>
        <fullName evidence="6">Zinc finger HIT domain-containing protein 1</fullName>
    </submittedName>
</protein>
<evidence type="ECO:0000259" key="5">
    <source>
        <dbReference type="Pfam" id="PF04438"/>
    </source>
</evidence>
<accession>A0ABQ0ETL8</accession>
<comment type="caution">
    <text evidence="6">The sequence shown here is derived from an EMBL/GenBank/DDBJ whole genome shotgun (WGS) entry which is preliminary data.</text>
</comment>
<dbReference type="InterPro" id="IPR007529">
    <property type="entry name" value="Znf_HIT"/>
</dbReference>
<name>A0ABQ0ETL8_APOSI</name>
<evidence type="ECO:0000256" key="4">
    <source>
        <dbReference type="SAM" id="MobiDB-lite"/>
    </source>
</evidence>
<keyword evidence="2" id="KW-0863">Zinc-finger</keyword>
<feature type="compositionally biased region" description="Basic and acidic residues" evidence="4">
    <location>
        <begin position="13"/>
        <end position="22"/>
    </location>
</feature>
<evidence type="ECO:0000256" key="3">
    <source>
        <dbReference type="ARBA" id="ARBA00022833"/>
    </source>
</evidence>
<dbReference type="EMBL" id="BAAFST010000005">
    <property type="protein sequence ID" value="GAB1290310.1"/>
    <property type="molecule type" value="Genomic_DNA"/>
</dbReference>
<keyword evidence="3" id="KW-0862">Zinc</keyword>
<proteinExistence type="predicted"/>
<gene>
    <name evidence="6" type="ORF">APTSU1_000554000</name>
</gene>
<feature type="compositionally biased region" description="Basic and acidic residues" evidence="4">
    <location>
        <begin position="180"/>
        <end position="193"/>
    </location>
</feature>
<reference evidence="6 7" key="1">
    <citation type="submission" date="2024-08" db="EMBL/GenBank/DDBJ databases">
        <title>The draft genome of Apodemus speciosus.</title>
        <authorList>
            <person name="Nabeshima K."/>
            <person name="Suzuki S."/>
            <person name="Onuma M."/>
        </authorList>
    </citation>
    <scope>NUCLEOTIDE SEQUENCE [LARGE SCALE GENOMIC DNA]</scope>
    <source>
        <strain evidence="6">IB14-021</strain>
    </source>
</reference>
<dbReference type="CDD" id="cd21437">
    <property type="entry name" value="zf-HIT_ZNHIT1_like"/>
    <property type="match status" value="1"/>
</dbReference>
<feature type="compositionally biased region" description="Basic and acidic residues" evidence="4">
    <location>
        <begin position="278"/>
        <end position="291"/>
    </location>
</feature>